<dbReference type="PROSITE" id="PS50994">
    <property type="entry name" value="INTEGRASE"/>
    <property type="match status" value="1"/>
</dbReference>
<evidence type="ECO:0000313" key="6">
    <source>
        <dbReference type="EMBL" id="SAL79588.1"/>
    </source>
</evidence>
<dbReference type="Pfam" id="PF00216">
    <property type="entry name" value="Bac_DNA_binding"/>
    <property type="match status" value="1"/>
</dbReference>
<dbReference type="STRING" id="326475.AWB66_06078"/>
<keyword evidence="2" id="KW-0238">DNA-binding</keyword>
<dbReference type="SUPFAM" id="SSF53098">
    <property type="entry name" value="Ribonuclease H-like"/>
    <property type="match status" value="1"/>
</dbReference>
<comment type="caution">
    <text evidence="6">The sequence shown here is derived from an EMBL/GenBank/DDBJ whole genome shotgun (WGS) entry which is preliminary data.</text>
</comment>
<dbReference type="Gene3D" id="4.10.520.10">
    <property type="entry name" value="IHF-like DNA-binding proteins"/>
    <property type="match status" value="1"/>
</dbReference>
<protein>
    <submittedName>
        <fullName evidence="6">Integrase catalytic region</fullName>
    </submittedName>
</protein>
<dbReference type="Gene3D" id="3.30.420.10">
    <property type="entry name" value="Ribonuclease H-like superfamily/Ribonuclease H"/>
    <property type="match status" value="1"/>
</dbReference>
<dbReference type="Proteomes" id="UP000054717">
    <property type="component" value="Unassembled WGS sequence"/>
</dbReference>
<dbReference type="InterPro" id="IPR010992">
    <property type="entry name" value="IHF-like_DNA-bd_dom_sf"/>
</dbReference>
<evidence type="ECO:0000256" key="4">
    <source>
        <dbReference type="SAM" id="MobiDB-lite"/>
    </source>
</evidence>
<evidence type="ECO:0000259" key="5">
    <source>
        <dbReference type="PROSITE" id="PS50994"/>
    </source>
</evidence>
<dbReference type="PANTHER" id="PTHR35004:SF7">
    <property type="entry name" value="INTEGRASE PROTEIN"/>
    <property type="match status" value="1"/>
</dbReference>
<dbReference type="SMART" id="SM00411">
    <property type="entry name" value="BHL"/>
    <property type="match status" value="1"/>
</dbReference>
<dbReference type="GO" id="GO:0015074">
    <property type="term" value="P:DNA integration"/>
    <property type="evidence" value="ECO:0007669"/>
    <property type="project" value="InterPro"/>
</dbReference>
<evidence type="ECO:0000256" key="2">
    <source>
        <dbReference type="ARBA" id="ARBA00023125"/>
    </source>
</evidence>
<comment type="similarity">
    <text evidence="1 3">Belongs to the bacterial histone-like protein family.</text>
</comment>
<dbReference type="AlphaFoldDB" id="A0A158KEL9"/>
<dbReference type="InterPro" id="IPR012337">
    <property type="entry name" value="RNaseH-like_sf"/>
</dbReference>
<dbReference type="SUPFAM" id="SSF47729">
    <property type="entry name" value="IHF-like DNA-binding proteins"/>
    <property type="match status" value="1"/>
</dbReference>
<dbReference type="InterPro" id="IPR000119">
    <property type="entry name" value="Hist_DNA-bd"/>
</dbReference>
<dbReference type="InterPro" id="IPR036397">
    <property type="entry name" value="RNaseH_sf"/>
</dbReference>
<dbReference type="EMBL" id="FCNZ02000053">
    <property type="protein sequence ID" value="SAL79588.1"/>
    <property type="molecule type" value="Genomic_DNA"/>
</dbReference>
<dbReference type="CDD" id="cd13834">
    <property type="entry name" value="HU_like"/>
    <property type="match status" value="1"/>
</dbReference>
<dbReference type="NCBIfam" id="NF033546">
    <property type="entry name" value="transpos_IS21"/>
    <property type="match status" value="1"/>
</dbReference>
<keyword evidence="7" id="KW-1185">Reference proteome</keyword>
<evidence type="ECO:0000313" key="7">
    <source>
        <dbReference type="Proteomes" id="UP000054717"/>
    </source>
</evidence>
<proteinExistence type="inferred from homology"/>
<evidence type="ECO:0000256" key="3">
    <source>
        <dbReference type="RuleBase" id="RU003939"/>
    </source>
</evidence>
<sequence>MPGTYVTDQQVRLYMSKRKHHIQEVAAAMAGMSVRTARRIEHDGRLPSQKSSRAWRTRHDPFAEVWESEVVPLLRHAPRLKAITLLCKLQEAHPGLFPDSMRRTLERRVSQWRALEGPGKEIFFPQQHLPGVQGLSDFTDMRDLRVTVAGAPLDHRLYHFVLAFSHWEYAYVVEGGESFEALSTGLQNALWQAGGCPHEHRTDSLSAAFKNLQTEEDFTARYDALLVHYGMAGTRNNVGVAHENGSVESSHRHLKEAIDQALMLRGHRDFDDRAAYEAFVRDVVMRRNKASATNTAKAPKTAPTPVAKKAKAPQVKKAAAPATKKTVAAAAPLKPIKGSFTKASLTVHLAERAGVEPKAAKALMAALEETVLASVHKKGAKEFTLPGLSKVVAQDVPAKKKRFGKDPFTGEDKWFAAKPASVRLKVRPLKKLKDAAL</sequence>
<dbReference type="PANTHER" id="PTHR35004">
    <property type="entry name" value="TRANSPOSASE RV3428C-RELATED"/>
    <property type="match status" value="1"/>
</dbReference>
<feature type="domain" description="Integrase catalytic" evidence="5">
    <location>
        <begin position="126"/>
        <end position="311"/>
    </location>
</feature>
<dbReference type="InterPro" id="IPR001584">
    <property type="entry name" value="Integrase_cat-core"/>
</dbReference>
<gene>
    <name evidence="6" type="ORF">AWB66_06078</name>
</gene>
<organism evidence="6 7">
    <name type="scientific">Caballeronia telluris</name>
    <dbReference type="NCBI Taxonomy" id="326475"/>
    <lineage>
        <taxon>Bacteria</taxon>
        <taxon>Pseudomonadati</taxon>
        <taxon>Pseudomonadota</taxon>
        <taxon>Betaproteobacteria</taxon>
        <taxon>Burkholderiales</taxon>
        <taxon>Burkholderiaceae</taxon>
        <taxon>Caballeronia</taxon>
    </lineage>
</organism>
<name>A0A158KEL9_9BURK</name>
<dbReference type="GO" id="GO:0030527">
    <property type="term" value="F:structural constituent of chromatin"/>
    <property type="evidence" value="ECO:0007669"/>
    <property type="project" value="InterPro"/>
</dbReference>
<dbReference type="GO" id="GO:0003677">
    <property type="term" value="F:DNA binding"/>
    <property type="evidence" value="ECO:0007669"/>
    <property type="project" value="UniProtKB-KW"/>
</dbReference>
<evidence type="ECO:0000256" key="1">
    <source>
        <dbReference type="ARBA" id="ARBA00010529"/>
    </source>
</evidence>
<accession>A0A158KEL9</accession>
<feature type="region of interest" description="Disordered" evidence="4">
    <location>
        <begin position="291"/>
        <end position="321"/>
    </location>
</feature>
<reference evidence="6" key="1">
    <citation type="submission" date="2016-01" db="EMBL/GenBank/DDBJ databases">
        <authorList>
            <person name="Peeters Charlotte."/>
        </authorList>
    </citation>
    <scope>NUCLEOTIDE SEQUENCE</scope>
    <source>
        <strain evidence="6">LMG 22936</strain>
    </source>
</reference>